<protein>
    <submittedName>
        <fullName evidence="1">Reactive intermediate/imine deaminase</fullName>
    </submittedName>
</protein>
<dbReference type="InterPro" id="IPR035959">
    <property type="entry name" value="RutC-like_sf"/>
</dbReference>
<dbReference type="EMBL" id="JACHNZ010000030">
    <property type="protein sequence ID" value="MBB4632949.1"/>
    <property type="molecule type" value="Genomic_DNA"/>
</dbReference>
<organism evidence="1 2">
    <name type="scientific">Sphingosinicella soli</name>
    <dbReference type="NCBI Taxonomy" id="333708"/>
    <lineage>
        <taxon>Bacteria</taxon>
        <taxon>Pseudomonadati</taxon>
        <taxon>Pseudomonadota</taxon>
        <taxon>Alphaproteobacteria</taxon>
        <taxon>Sphingomonadales</taxon>
        <taxon>Sphingosinicellaceae</taxon>
        <taxon>Sphingosinicella</taxon>
    </lineage>
</organism>
<dbReference type="InterPro" id="IPR006175">
    <property type="entry name" value="YjgF/YER057c/UK114"/>
</dbReference>
<dbReference type="PANTHER" id="PTHR11803">
    <property type="entry name" value="2-IMINOBUTANOATE/2-IMINOPROPANOATE DEAMINASE RIDA"/>
    <property type="match status" value="1"/>
</dbReference>
<dbReference type="SUPFAM" id="SSF55298">
    <property type="entry name" value="YjgF-like"/>
    <property type="match status" value="1"/>
</dbReference>
<dbReference type="GO" id="GO:0019239">
    <property type="term" value="F:deaminase activity"/>
    <property type="evidence" value="ECO:0007669"/>
    <property type="project" value="TreeGrafter"/>
</dbReference>
<dbReference type="Proteomes" id="UP000566324">
    <property type="component" value="Unassembled WGS sequence"/>
</dbReference>
<reference evidence="1 2" key="1">
    <citation type="submission" date="2020-08" db="EMBL/GenBank/DDBJ databases">
        <title>Genomic Encyclopedia of Type Strains, Phase IV (KMG-IV): sequencing the most valuable type-strain genomes for metagenomic binning, comparative biology and taxonomic classification.</title>
        <authorList>
            <person name="Goeker M."/>
        </authorList>
    </citation>
    <scope>NUCLEOTIDE SEQUENCE [LARGE SCALE GENOMIC DNA]</scope>
    <source>
        <strain evidence="1 2">DSM 17328</strain>
    </source>
</reference>
<dbReference type="Pfam" id="PF01042">
    <property type="entry name" value="Ribonuc_L-PSP"/>
    <property type="match status" value="1"/>
</dbReference>
<dbReference type="PANTHER" id="PTHR11803:SF39">
    <property type="entry name" value="2-IMINOBUTANOATE_2-IMINOPROPANOATE DEAMINASE"/>
    <property type="match status" value="1"/>
</dbReference>
<dbReference type="AlphaFoldDB" id="A0A7W7B2Q9"/>
<proteinExistence type="predicted"/>
<accession>A0A7W7B2Q9</accession>
<dbReference type="GO" id="GO:0005829">
    <property type="term" value="C:cytosol"/>
    <property type="evidence" value="ECO:0007669"/>
    <property type="project" value="TreeGrafter"/>
</dbReference>
<gene>
    <name evidence="1" type="ORF">GGQ98_002577</name>
</gene>
<sequence length="134" mass="14522">MNEPDTRAPIEYFPGGRPGSPFSRAVRVGDTLYLSGQIGNRADGTKADDLAGQTRQTMENIKAELAAFGLGMDAIFKCTVMLADMDQWRDFNAVYLEYFAPDRLPARSAFGADKLVGGALTEVECCAYMPGNNA</sequence>
<dbReference type="CDD" id="cd00448">
    <property type="entry name" value="YjgF_YER057c_UK114_family"/>
    <property type="match status" value="1"/>
</dbReference>
<name>A0A7W7B2Q9_9SPHN</name>
<dbReference type="Gene3D" id="3.30.1330.40">
    <property type="entry name" value="RutC-like"/>
    <property type="match status" value="1"/>
</dbReference>
<keyword evidence="2" id="KW-1185">Reference proteome</keyword>
<evidence type="ECO:0000313" key="1">
    <source>
        <dbReference type="EMBL" id="MBB4632949.1"/>
    </source>
</evidence>
<dbReference type="RefSeq" id="WP_184070100.1">
    <property type="nucleotide sequence ID" value="NZ_JACHNZ010000030.1"/>
</dbReference>
<evidence type="ECO:0000313" key="2">
    <source>
        <dbReference type="Proteomes" id="UP000566324"/>
    </source>
</evidence>
<comment type="caution">
    <text evidence="1">The sequence shown here is derived from an EMBL/GenBank/DDBJ whole genome shotgun (WGS) entry which is preliminary data.</text>
</comment>